<dbReference type="KEGG" id="paqt:E8L99_17950"/>
<keyword evidence="14" id="KW-0443">Lipid metabolism</keyword>
<keyword evidence="17" id="KW-1208">Phospholipid metabolism</keyword>
<sequence length="288" mass="29980">MMGDQSTTTDSRPAGAFSDPDLLRRIASALVMVPVALVADWMGGWLFALLWLAAALVVLWEWNGLVLGPGHRAMLVVEGLVIVLAVWALIQFGDLLVEAALLAIGAALVAGMATQDRRNWAMAGFGYAAAVVLGPILLRLDPVHGATAILWLFAVVWGTDVAAYFAGRAIGGPKLWPRLSPKKTWAGFIGGTLVGTVLGLLVVHLADVHVGVTLGFVTFVIAALSQGGDLFESFVKRQFAAKDAGKLIPGHGGVMDRLDGFLVAAVAAAIIGIVRGGTGSAATGILVW</sequence>
<evidence type="ECO:0000256" key="16">
    <source>
        <dbReference type="ARBA" id="ARBA00023209"/>
    </source>
</evidence>
<feature type="transmembrane region" description="Helical" evidence="19">
    <location>
        <begin position="261"/>
        <end position="287"/>
    </location>
</feature>
<proteinExistence type="inferred from homology"/>
<dbReference type="RefSeq" id="WP_137100836.1">
    <property type="nucleotide sequence ID" value="NZ_CP039865.1"/>
</dbReference>
<dbReference type="AlphaFoldDB" id="A0A4D7QRF7"/>
<comment type="pathway">
    <text evidence="3 18">Phospholipid metabolism; CDP-diacylglycerol biosynthesis; CDP-diacylglycerol from sn-glycerol 3-phosphate: step 3/3.</text>
</comment>
<dbReference type="OrthoDB" id="9799199at2"/>
<dbReference type="UniPathway" id="UPA00557">
    <property type="reaction ID" value="UER00614"/>
</dbReference>
<dbReference type="GO" id="GO:0005886">
    <property type="term" value="C:plasma membrane"/>
    <property type="evidence" value="ECO:0007669"/>
    <property type="project" value="UniProtKB-SubCell"/>
</dbReference>
<evidence type="ECO:0000256" key="1">
    <source>
        <dbReference type="ARBA" id="ARBA00001698"/>
    </source>
</evidence>
<feature type="transmembrane region" description="Helical" evidence="19">
    <location>
        <begin position="45"/>
        <end position="66"/>
    </location>
</feature>
<evidence type="ECO:0000256" key="19">
    <source>
        <dbReference type="SAM" id="Phobius"/>
    </source>
</evidence>
<evidence type="ECO:0000256" key="18">
    <source>
        <dbReference type="RuleBase" id="RU003938"/>
    </source>
</evidence>
<evidence type="ECO:0000256" key="5">
    <source>
        <dbReference type="ARBA" id="ARBA00010185"/>
    </source>
</evidence>
<evidence type="ECO:0000256" key="13">
    <source>
        <dbReference type="ARBA" id="ARBA00022989"/>
    </source>
</evidence>
<evidence type="ECO:0000256" key="12">
    <source>
        <dbReference type="ARBA" id="ARBA00022695"/>
    </source>
</evidence>
<comment type="subcellular location">
    <subcellularLocation>
        <location evidence="2">Cell membrane</location>
        <topology evidence="2">Multi-pass membrane protein</topology>
    </subcellularLocation>
</comment>
<dbReference type="GO" id="GO:0004605">
    <property type="term" value="F:phosphatidate cytidylyltransferase activity"/>
    <property type="evidence" value="ECO:0007669"/>
    <property type="project" value="UniProtKB-EC"/>
</dbReference>
<evidence type="ECO:0000256" key="4">
    <source>
        <dbReference type="ARBA" id="ARBA00005189"/>
    </source>
</evidence>
<dbReference type="InterPro" id="IPR000374">
    <property type="entry name" value="PC_trans"/>
</dbReference>
<evidence type="ECO:0000256" key="3">
    <source>
        <dbReference type="ARBA" id="ARBA00005119"/>
    </source>
</evidence>
<evidence type="ECO:0000256" key="11">
    <source>
        <dbReference type="ARBA" id="ARBA00022692"/>
    </source>
</evidence>
<name>A0A4D7QRF7_9HYPH</name>
<dbReference type="PROSITE" id="PS01315">
    <property type="entry name" value="CDS"/>
    <property type="match status" value="1"/>
</dbReference>
<evidence type="ECO:0000256" key="14">
    <source>
        <dbReference type="ARBA" id="ARBA00023098"/>
    </source>
</evidence>
<dbReference type="Proteomes" id="UP000298588">
    <property type="component" value="Chromosome"/>
</dbReference>
<protein>
    <recommendedName>
        <fullName evidence="7 18">Phosphatidate cytidylyltransferase</fullName>
        <ecNumber evidence="6 18">2.7.7.41</ecNumber>
    </recommendedName>
</protein>
<reference evidence="20 21" key="1">
    <citation type="submission" date="2019-04" db="EMBL/GenBank/DDBJ databases">
        <title>Phreatobacter aquaticus sp. nov.</title>
        <authorList>
            <person name="Choi A."/>
            <person name="Baek K."/>
        </authorList>
    </citation>
    <scope>NUCLEOTIDE SEQUENCE [LARGE SCALE GENOMIC DNA]</scope>
    <source>
        <strain evidence="20 21">NMCR1094</strain>
    </source>
</reference>
<keyword evidence="21" id="KW-1185">Reference proteome</keyword>
<keyword evidence="12 18" id="KW-0548">Nucleotidyltransferase</keyword>
<feature type="transmembrane region" description="Helical" evidence="19">
    <location>
        <begin position="185"/>
        <end position="206"/>
    </location>
</feature>
<dbReference type="Pfam" id="PF01148">
    <property type="entry name" value="CTP_transf_1"/>
    <property type="match status" value="1"/>
</dbReference>
<evidence type="ECO:0000256" key="17">
    <source>
        <dbReference type="ARBA" id="ARBA00023264"/>
    </source>
</evidence>
<keyword evidence="8" id="KW-1003">Cell membrane</keyword>
<evidence type="ECO:0000256" key="6">
    <source>
        <dbReference type="ARBA" id="ARBA00012487"/>
    </source>
</evidence>
<feature type="transmembrane region" description="Helical" evidence="19">
    <location>
        <begin position="144"/>
        <end position="165"/>
    </location>
</feature>
<evidence type="ECO:0000256" key="8">
    <source>
        <dbReference type="ARBA" id="ARBA00022475"/>
    </source>
</evidence>
<evidence type="ECO:0000256" key="9">
    <source>
        <dbReference type="ARBA" id="ARBA00022516"/>
    </source>
</evidence>
<gene>
    <name evidence="20" type="ORF">E8L99_17950</name>
</gene>
<feature type="transmembrane region" description="Helical" evidence="19">
    <location>
        <begin position="96"/>
        <end position="113"/>
    </location>
</feature>
<feature type="transmembrane region" description="Helical" evidence="19">
    <location>
        <begin position="120"/>
        <end position="138"/>
    </location>
</feature>
<keyword evidence="11 18" id="KW-0812">Transmembrane</keyword>
<comment type="similarity">
    <text evidence="5 18">Belongs to the CDS family.</text>
</comment>
<keyword evidence="10 18" id="KW-0808">Transferase</keyword>
<evidence type="ECO:0000256" key="15">
    <source>
        <dbReference type="ARBA" id="ARBA00023136"/>
    </source>
</evidence>
<feature type="transmembrane region" description="Helical" evidence="19">
    <location>
        <begin position="73"/>
        <end position="90"/>
    </location>
</feature>
<dbReference type="PANTHER" id="PTHR46382:SF1">
    <property type="entry name" value="PHOSPHATIDATE CYTIDYLYLTRANSFERASE"/>
    <property type="match status" value="1"/>
</dbReference>
<evidence type="ECO:0000256" key="7">
    <source>
        <dbReference type="ARBA" id="ARBA00019373"/>
    </source>
</evidence>
<evidence type="ECO:0000256" key="10">
    <source>
        <dbReference type="ARBA" id="ARBA00022679"/>
    </source>
</evidence>
<dbReference type="EC" id="2.7.7.41" evidence="6 18"/>
<evidence type="ECO:0000256" key="2">
    <source>
        <dbReference type="ARBA" id="ARBA00004651"/>
    </source>
</evidence>
<dbReference type="GO" id="GO:0016024">
    <property type="term" value="P:CDP-diacylglycerol biosynthetic process"/>
    <property type="evidence" value="ECO:0007669"/>
    <property type="project" value="UniProtKB-UniPathway"/>
</dbReference>
<comment type="pathway">
    <text evidence="4">Lipid metabolism.</text>
</comment>
<keyword evidence="13 19" id="KW-1133">Transmembrane helix</keyword>
<keyword evidence="15 19" id="KW-0472">Membrane</keyword>
<keyword evidence="9" id="KW-0444">Lipid biosynthesis</keyword>
<dbReference type="EMBL" id="CP039865">
    <property type="protein sequence ID" value="QCK87507.1"/>
    <property type="molecule type" value="Genomic_DNA"/>
</dbReference>
<comment type="catalytic activity">
    <reaction evidence="1 18">
        <text>a 1,2-diacyl-sn-glycero-3-phosphate + CTP + H(+) = a CDP-1,2-diacyl-sn-glycerol + diphosphate</text>
        <dbReference type="Rhea" id="RHEA:16229"/>
        <dbReference type="ChEBI" id="CHEBI:15378"/>
        <dbReference type="ChEBI" id="CHEBI:33019"/>
        <dbReference type="ChEBI" id="CHEBI:37563"/>
        <dbReference type="ChEBI" id="CHEBI:58332"/>
        <dbReference type="ChEBI" id="CHEBI:58608"/>
        <dbReference type="EC" id="2.7.7.41"/>
    </reaction>
</comment>
<evidence type="ECO:0000313" key="20">
    <source>
        <dbReference type="EMBL" id="QCK87507.1"/>
    </source>
</evidence>
<keyword evidence="16" id="KW-0594">Phospholipid biosynthesis</keyword>
<evidence type="ECO:0000313" key="21">
    <source>
        <dbReference type="Proteomes" id="UP000298588"/>
    </source>
</evidence>
<accession>A0A4D7QRF7</accession>
<dbReference type="PANTHER" id="PTHR46382">
    <property type="entry name" value="PHOSPHATIDATE CYTIDYLYLTRANSFERASE"/>
    <property type="match status" value="1"/>
</dbReference>
<organism evidence="20 21">
    <name type="scientific">Phreatobacter aquaticus</name>
    <dbReference type="NCBI Taxonomy" id="2570229"/>
    <lineage>
        <taxon>Bacteria</taxon>
        <taxon>Pseudomonadati</taxon>
        <taxon>Pseudomonadota</taxon>
        <taxon>Alphaproteobacteria</taxon>
        <taxon>Hyphomicrobiales</taxon>
        <taxon>Phreatobacteraceae</taxon>
        <taxon>Phreatobacter</taxon>
    </lineage>
</organism>